<dbReference type="AlphaFoldDB" id="E6WYP5"/>
<dbReference type="NCBIfam" id="TIGR02436">
    <property type="entry name" value="four helix bundle protein"/>
    <property type="match status" value="1"/>
</dbReference>
<dbReference type="KEGG" id="nsa:Nitsa_0143"/>
<dbReference type="STRING" id="749222.Nitsa_0143"/>
<organism evidence="1 2">
    <name type="scientific">Nitratifractor salsuginis (strain DSM 16511 / JCM 12458 / E9I37-1)</name>
    <dbReference type="NCBI Taxonomy" id="749222"/>
    <lineage>
        <taxon>Bacteria</taxon>
        <taxon>Pseudomonadati</taxon>
        <taxon>Campylobacterota</taxon>
        <taxon>Epsilonproteobacteria</taxon>
        <taxon>Campylobacterales</taxon>
        <taxon>Sulfurovaceae</taxon>
        <taxon>Nitratifractor</taxon>
    </lineage>
</organism>
<dbReference type="OrthoDB" id="285993at2"/>
<dbReference type="PIRSF" id="PIRSF035652">
    <property type="entry name" value="CHP02436"/>
    <property type="match status" value="1"/>
</dbReference>
<dbReference type="InterPro" id="IPR036583">
    <property type="entry name" value="23S_rRNA_IVS_sf"/>
</dbReference>
<dbReference type="Pfam" id="PF05635">
    <property type="entry name" value="23S_rRNA_IVP"/>
    <property type="match status" value="1"/>
</dbReference>
<evidence type="ECO:0008006" key="3">
    <source>
        <dbReference type="Google" id="ProtNLM"/>
    </source>
</evidence>
<sequence length="124" mass="14385">MRNEEPKKNDPLSEKSFLFSLRIIKLNRFLQDKHRDYVLSKQILRSGTAIGALIAEGKYAQSKADFLNKLTIALKEASETEYWIRILHASQYIDDTMYQSIYKDLDEILRLLISSTKTVKGSQK</sequence>
<name>E6WYP5_NITSE</name>
<dbReference type="Gene3D" id="1.20.1440.60">
    <property type="entry name" value="23S rRNA-intervening sequence"/>
    <property type="match status" value="1"/>
</dbReference>
<evidence type="ECO:0000313" key="2">
    <source>
        <dbReference type="Proteomes" id="UP000008633"/>
    </source>
</evidence>
<dbReference type="PANTHER" id="PTHR38471:SF2">
    <property type="entry name" value="FOUR HELIX BUNDLE PROTEIN"/>
    <property type="match status" value="1"/>
</dbReference>
<dbReference type="HOGENOM" id="CLU_129874_2_0_7"/>
<protein>
    <recommendedName>
        <fullName evidence="3">CHP02436-containing protein</fullName>
    </recommendedName>
</protein>
<dbReference type="RefSeq" id="WP_013553113.1">
    <property type="nucleotide sequence ID" value="NC_014935.1"/>
</dbReference>
<dbReference type="SUPFAM" id="SSF158446">
    <property type="entry name" value="IVS-encoded protein-like"/>
    <property type="match status" value="1"/>
</dbReference>
<dbReference type="EMBL" id="CP002452">
    <property type="protein sequence ID" value="ADV45416.1"/>
    <property type="molecule type" value="Genomic_DNA"/>
</dbReference>
<dbReference type="InterPro" id="IPR012657">
    <property type="entry name" value="23S_rRNA-intervening_sequence"/>
</dbReference>
<reference evidence="1 2" key="1">
    <citation type="journal article" date="2011" name="Stand. Genomic Sci.">
        <title>Complete genome sequence of Nitratifractor salsuginis type strain (E9I37-1).</title>
        <authorList>
            <person name="Anderson I."/>
            <person name="Sikorski J."/>
            <person name="Zeytun A."/>
            <person name="Nolan M."/>
            <person name="Lapidus A."/>
            <person name="Lucas S."/>
            <person name="Hammon N."/>
            <person name="Deshpande S."/>
            <person name="Cheng J.F."/>
            <person name="Tapia R."/>
            <person name="Han C."/>
            <person name="Goodwin L."/>
            <person name="Pitluck S."/>
            <person name="Liolios K."/>
            <person name="Pagani I."/>
            <person name="Ivanova N."/>
            <person name="Huntemann M."/>
            <person name="Mavromatis K."/>
            <person name="Ovchinikova G."/>
            <person name="Pati A."/>
            <person name="Chen A."/>
            <person name="Palaniappan K."/>
            <person name="Land M."/>
            <person name="Hauser L."/>
            <person name="Brambilla E.M."/>
            <person name="Ngatchou-Djao O.D."/>
            <person name="Rohde M."/>
            <person name="Tindall B.J."/>
            <person name="Goker M."/>
            <person name="Detter J.C."/>
            <person name="Woyke T."/>
            <person name="Bristow J."/>
            <person name="Eisen J.A."/>
            <person name="Markowitz V."/>
            <person name="Hugenholtz P."/>
            <person name="Klenk H.P."/>
            <person name="Kyrpides N.C."/>
        </authorList>
    </citation>
    <scope>NUCLEOTIDE SEQUENCE [LARGE SCALE GENOMIC DNA]</scope>
    <source>
        <strain evidence="2">DSM 16511 / JCM 12458 / E9I37-1</strain>
    </source>
</reference>
<reference evidence="2" key="2">
    <citation type="submission" date="2011-01" db="EMBL/GenBank/DDBJ databases">
        <title>The complete genome of Nitratifractor salsuginis DSM 16511.</title>
        <authorList>
            <consortium name="US DOE Joint Genome Institute (JGI-PGF)"/>
            <person name="Lucas S."/>
            <person name="Copeland A."/>
            <person name="Lapidus A."/>
            <person name="Bruce D."/>
            <person name="Goodwin L."/>
            <person name="Pitluck S."/>
            <person name="Kyrpides N."/>
            <person name="Mavromatis K."/>
            <person name="Ivanova N."/>
            <person name="Mikhailova N."/>
            <person name="Zeytun A."/>
            <person name="Detter J.C."/>
            <person name="Tapia R."/>
            <person name="Han C."/>
            <person name="Land M."/>
            <person name="Hauser L."/>
            <person name="Markowitz V."/>
            <person name="Cheng J.-F."/>
            <person name="Hugenholtz P."/>
            <person name="Woyke T."/>
            <person name="Wu D."/>
            <person name="Tindall B."/>
            <person name="Schuetze A."/>
            <person name="Brambilla E."/>
            <person name="Klenk H.-P."/>
            <person name="Eisen J.A."/>
        </authorList>
    </citation>
    <scope>NUCLEOTIDE SEQUENCE [LARGE SCALE GENOMIC DNA]</scope>
    <source>
        <strain evidence="2">DSM 16511 / JCM 12458 / E9I37-1</strain>
    </source>
</reference>
<evidence type="ECO:0000313" key="1">
    <source>
        <dbReference type="EMBL" id="ADV45416.1"/>
    </source>
</evidence>
<keyword evidence="2" id="KW-1185">Reference proteome</keyword>
<dbReference type="eggNOG" id="ENOG5032RWC">
    <property type="taxonomic scope" value="Bacteria"/>
</dbReference>
<gene>
    <name evidence="1" type="ordered locus">Nitsa_0143</name>
</gene>
<dbReference type="PANTHER" id="PTHR38471">
    <property type="entry name" value="FOUR HELIX BUNDLE PROTEIN"/>
    <property type="match status" value="1"/>
</dbReference>
<accession>E6WYP5</accession>
<dbReference type="Proteomes" id="UP000008633">
    <property type="component" value="Chromosome"/>
</dbReference>
<proteinExistence type="predicted"/>